<dbReference type="InterPro" id="IPR050681">
    <property type="entry name" value="CDF/SLC30A"/>
</dbReference>
<dbReference type="PANTHER" id="PTHR11562">
    <property type="entry name" value="CATION EFFLUX PROTEIN/ ZINC TRANSPORTER"/>
    <property type="match status" value="1"/>
</dbReference>
<feature type="transmembrane region" description="Helical" evidence="6">
    <location>
        <begin position="162"/>
        <end position="180"/>
    </location>
</feature>
<sequence>MRESHGRVLWIVLAINALMFVVEGWAGLVAHSTALMADALDMLGDALVYGFSLFVLARSTRWQAGAALAKGGFMLVFGLGVLGEATYKAFNPILPSVQMMGVVGGAALAANLVCFFLLYRHRSDNLNMTSTWLCSRNDLIANLGVLLAAGGGYAFHSRWPDTLIGAIIAALFLSSALSVLRESVKQLRSPTITALKRI</sequence>
<name>A0ABV7EZK1_9BURK</name>
<comment type="subcellular location">
    <subcellularLocation>
        <location evidence="1">Membrane</location>
        <topology evidence="1">Multi-pass membrane protein</topology>
    </subcellularLocation>
</comment>
<accession>A0ABV7EZK1</accession>
<keyword evidence="3" id="KW-0862">Zinc</keyword>
<keyword evidence="5 6" id="KW-0472">Membrane</keyword>
<proteinExistence type="predicted"/>
<gene>
    <name evidence="8" type="ORF">ACFOFO_02135</name>
</gene>
<evidence type="ECO:0000256" key="5">
    <source>
        <dbReference type="ARBA" id="ARBA00023136"/>
    </source>
</evidence>
<evidence type="ECO:0000256" key="2">
    <source>
        <dbReference type="ARBA" id="ARBA00022692"/>
    </source>
</evidence>
<dbReference type="Pfam" id="PF01545">
    <property type="entry name" value="Cation_efflux"/>
    <property type="match status" value="1"/>
</dbReference>
<evidence type="ECO:0000256" key="1">
    <source>
        <dbReference type="ARBA" id="ARBA00004141"/>
    </source>
</evidence>
<keyword evidence="2 6" id="KW-0812">Transmembrane</keyword>
<keyword evidence="9" id="KW-1185">Reference proteome</keyword>
<reference evidence="9" key="1">
    <citation type="journal article" date="2019" name="Int. J. Syst. Evol. Microbiol.">
        <title>The Global Catalogue of Microorganisms (GCM) 10K type strain sequencing project: providing services to taxonomists for standard genome sequencing and annotation.</title>
        <authorList>
            <consortium name="The Broad Institute Genomics Platform"/>
            <consortium name="The Broad Institute Genome Sequencing Center for Infectious Disease"/>
            <person name="Wu L."/>
            <person name="Ma J."/>
        </authorList>
    </citation>
    <scope>NUCLEOTIDE SEQUENCE [LARGE SCALE GENOMIC DNA]</scope>
    <source>
        <strain evidence="9">KCTC 42986</strain>
    </source>
</reference>
<feature type="transmembrane region" description="Helical" evidence="6">
    <location>
        <begin position="139"/>
        <end position="156"/>
    </location>
</feature>
<dbReference type="Proteomes" id="UP001595530">
    <property type="component" value="Unassembled WGS sequence"/>
</dbReference>
<evidence type="ECO:0000256" key="4">
    <source>
        <dbReference type="ARBA" id="ARBA00022989"/>
    </source>
</evidence>
<dbReference type="EMBL" id="JBHRTP010000006">
    <property type="protein sequence ID" value="MFC3106770.1"/>
    <property type="molecule type" value="Genomic_DNA"/>
</dbReference>
<evidence type="ECO:0000313" key="8">
    <source>
        <dbReference type="EMBL" id="MFC3106770.1"/>
    </source>
</evidence>
<dbReference type="SUPFAM" id="SSF161111">
    <property type="entry name" value="Cation efflux protein transmembrane domain-like"/>
    <property type="match status" value="1"/>
</dbReference>
<dbReference type="RefSeq" id="WP_390322915.1">
    <property type="nucleotide sequence ID" value="NZ_JBHRTP010000006.1"/>
</dbReference>
<feature type="transmembrane region" description="Helical" evidence="6">
    <location>
        <begin position="34"/>
        <end position="56"/>
    </location>
</feature>
<evidence type="ECO:0000256" key="6">
    <source>
        <dbReference type="SAM" id="Phobius"/>
    </source>
</evidence>
<feature type="transmembrane region" description="Helical" evidence="6">
    <location>
        <begin position="7"/>
        <end position="28"/>
    </location>
</feature>
<evidence type="ECO:0000313" key="9">
    <source>
        <dbReference type="Proteomes" id="UP001595530"/>
    </source>
</evidence>
<dbReference type="InterPro" id="IPR027469">
    <property type="entry name" value="Cation_efflux_TMD_sf"/>
</dbReference>
<evidence type="ECO:0000259" key="7">
    <source>
        <dbReference type="Pfam" id="PF01545"/>
    </source>
</evidence>
<dbReference type="InterPro" id="IPR058533">
    <property type="entry name" value="Cation_efflux_TM"/>
</dbReference>
<dbReference type="Gene3D" id="1.20.1510.10">
    <property type="entry name" value="Cation efflux protein transmembrane domain"/>
    <property type="match status" value="1"/>
</dbReference>
<evidence type="ECO:0000256" key="3">
    <source>
        <dbReference type="ARBA" id="ARBA00022906"/>
    </source>
</evidence>
<keyword evidence="4 6" id="KW-1133">Transmembrane helix</keyword>
<protein>
    <submittedName>
        <fullName evidence="8">Cation diffusion facilitator family transporter</fullName>
    </submittedName>
</protein>
<feature type="transmembrane region" description="Helical" evidence="6">
    <location>
        <begin position="99"/>
        <end position="119"/>
    </location>
</feature>
<dbReference type="NCBIfam" id="TIGR01297">
    <property type="entry name" value="CDF"/>
    <property type="match status" value="1"/>
</dbReference>
<keyword evidence="3" id="KW-0406">Ion transport</keyword>
<keyword evidence="3" id="KW-0813">Transport</keyword>
<dbReference type="PANTHER" id="PTHR11562:SF17">
    <property type="entry name" value="RE54080P-RELATED"/>
    <property type="match status" value="1"/>
</dbReference>
<feature type="transmembrane region" description="Helical" evidence="6">
    <location>
        <begin position="68"/>
        <end position="87"/>
    </location>
</feature>
<organism evidence="8 9">
    <name type="scientific">Undibacterium arcticum</name>
    <dbReference type="NCBI Taxonomy" id="1762892"/>
    <lineage>
        <taxon>Bacteria</taxon>
        <taxon>Pseudomonadati</taxon>
        <taxon>Pseudomonadota</taxon>
        <taxon>Betaproteobacteria</taxon>
        <taxon>Burkholderiales</taxon>
        <taxon>Oxalobacteraceae</taxon>
        <taxon>Undibacterium</taxon>
    </lineage>
</organism>
<feature type="domain" description="Cation efflux protein transmembrane" evidence="7">
    <location>
        <begin position="9"/>
        <end position="187"/>
    </location>
</feature>
<keyword evidence="3" id="KW-0864">Zinc transport</keyword>
<dbReference type="InterPro" id="IPR002524">
    <property type="entry name" value="Cation_efflux"/>
</dbReference>
<comment type="caution">
    <text evidence="8">The sequence shown here is derived from an EMBL/GenBank/DDBJ whole genome shotgun (WGS) entry which is preliminary data.</text>
</comment>